<reference evidence="1" key="1">
    <citation type="submission" date="2020-06" db="EMBL/GenBank/DDBJ databases">
        <authorList>
            <consortium name="Plant Systems Biology data submission"/>
        </authorList>
    </citation>
    <scope>NUCLEOTIDE SEQUENCE</scope>
    <source>
        <strain evidence="1">D6</strain>
    </source>
</reference>
<name>A0A9N8EMM5_9STRA</name>
<dbReference type="AlphaFoldDB" id="A0A9N8EMM5"/>
<evidence type="ECO:0000313" key="2">
    <source>
        <dbReference type="Proteomes" id="UP001153069"/>
    </source>
</evidence>
<accession>A0A9N8EMM5</accession>
<gene>
    <name evidence="1" type="ORF">SEMRO_1184_G250140.1</name>
</gene>
<protein>
    <submittedName>
        <fullName evidence="1">Uncharacterized protein</fullName>
    </submittedName>
</protein>
<keyword evidence="2" id="KW-1185">Reference proteome</keyword>
<dbReference type="EMBL" id="CAICTM010001182">
    <property type="protein sequence ID" value="CAB9521315.1"/>
    <property type="molecule type" value="Genomic_DNA"/>
</dbReference>
<dbReference type="Proteomes" id="UP001153069">
    <property type="component" value="Unassembled WGS sequence"/>
</dbReference>
<proteinExistence type="predicted"/>
<comment type="caution">
    <text evidence="1">The sequence shown here is derived from an EMBL/GenBank/DDBJ whole genome shotgun (WGS) entry which is preliminary data.</text>
</comment>
<sequence>MSMLLAVGYKGGLSAIKSQWLKCNNDSGYQVHVSQNIEKPKARYFSVCFTAPKTKWKTSDCCKAHVKAVGDNREDMTITSYNPVHTCSRTESSIRRKRNYLSKDIVPLSDALSLYVPTGKREGNTKQYQTIASNATGISIKTGQASLAVRSMSSTTLEAQIGQYFWIQSLLQAYYESDPSGTFAMQYDDCPWDDSLQQFVRCYIALSFAKEFWRQSEMSMNSYPQITGVLREGRTRSEKSDLIYVLRT</sequence>
<evidence type="ECO:0000313" key="1">
    <source>
        <dbReference type="EMBL" id="CAB9521315.1"/>
    </source>
</evidence>
<organism evidence="1 2">
    <name type="scientific">Seminavis robusta</name>
    <dbReference type="NCBI Taxonomy" id="568900"/>
    <lineage>
        <taxon>Eukaryota</taxon>
        <taxon>Sar</taxon>
        <taxon>Stramenopiles</taxon>
        <taxon>Ochrophyta</taxon>
        <taxon>Bacillariophyta</taxon>
        <taxon>Bacillariophyceae</taxon>
        <taxon>Bacillariophycidae</taxon>
        <taxon>Naviculales</taxon>
        <taxon>Naviculaceae</taxon>
        <taxon>Seminavis</taxon>
    </lineage>
</organism>